<proteinExistence type="predicted"/>
<keyword evidence="2" id="KW-1185">Reference proteome</keyword>
<gene>
    <name evidence="1" type="ORF">ACFQ1M_03515</name>
</gene>
<dbReference type="InterPro" id="IPR010321">
    <property type="entry name" value="DUF922"/>
</dbReference>
<dbReference type="RefSeq" id="WP_386403941.1">
    <property type="nucleotide sequence ID" value="NZ_JBHTJH010000004.1"/>
</dbReference>
<dbReference type="EMBL" id="JBHTJH010000004">
    <property type="protein sequence ID" value="MFD0861262.1"/>
    <property type="molecule type" value="Genomic_DNA"/>
</dbReference>
<sequence>MKKLLFIAISFFLLNSFSIEKDERIEWREDRKLTWADFKGAPDEDTPYAAITASGLYHEFSGKIRAGKVTYNSKVVCYFHPQDSWYKKEMASENLLAHEQLHFDISELHARQLRKAIQAFNFTKNMQSEMDALYKKANSDMKAMQTRYDNEVDFSLNKEQQKAWQIKIQKELQRLVAYK</sequence>
<evidence type="ECO:0000313" key="1">
    <source>
        <dbReference type="EMBL" id="MFD0861262.1"/>
    </source>
</evidence>
<dbReference type="Pfam" id="PF06037">
    <property type="entry name" value="DUF922"/>
    <property type="match status" value="1"/>
</dbReference>
<reference evidence="2" key="1">
    <citation type="journal article" date="2019" name="Int. J. Syst. Evol. Microbiol.">
        <title>The Global Catalogue of Microorganisms (GCM) 10K type strain sequencing project: providing services to taxonomists for standard genome sequencing and annotation.</title>
        <authorList>
            <consortium name="The Broad Institute Genomics Platform"/>
            <consortium name="The Broad Institute Genome Sequencing Center for Infectious Disease"/>
            <person name="Wu L."/>
            <person name="Ma J."/>
        </authorList>
    </citation>
    <scope>NUCLEOTIDE SEQUENCE [LARGE SCALE GENOMIC DNA]</scope>
    <source>
        <strain evidence="2">CCUG 62952</strain>
    </source>
</reference>
<evidence type="ECO:0000313" key="2">
    <source>
        <dbReference type="Proteomes" id="UP001596978"/>
    </source>
</evidence>
<protein>
    <submittedName>
        <fullName evidence="1">DUF922 domain-containing protein</fullName>
    </submittedName>
</protein>
<dbReference type="Proteomes" id="UP001596978">
    <property type="component" value="Unassembled WGS sequence"/>
</dbReference>
<accession>A0ABW3CW22</accession>
<comment type="caution">
    <text evidence="1">The sequence shown here is derived from an EMBL/GenBank/DDBJ whole genome shotgun (WGS) entry which is preliminary data.</text>
</comment>
<organism evidence="1 2">
    <name type="scientific">Sungkyunkwania multivorans</name>
    <dbReference type="NCBI Taxonomy" id="1173618"/>
    <lineage>
        <taxon>Bacteria</taxon>
        <taxon>Pseudomonadati</taxon>
        <taxon>Bacteroidota</taxon>
        <taxon>Flavobacteriia</taxon>
        <taxon>Flavobacteriales</taxon>
        <taxon>Flavobacteriaceae</taxon>
        <taxon>Sungkyunkwania</taxon>
    </lineage>
</organism>
<name>A0ABW3CW22_9FLAO</name>